<comment type="function">
    <text evidence="1">This protein promotes the GTP-dependent binding of aminoacyl-tRNA to the A-site of ribosomes during protein biosynthesis.</text>
</comment>
<name>A0AAV5BHN4_ELECO</name>
<reference evidence="12" key="1">
    <citation type="journal article" date="2018" name="DNA Res.">
        <title>Multiple hybrid de novo genome assembly of finger millet, an orphan allotetraploid crop.</title>
        <authorList>
            <person name="Hatakeyama M."/>
            <person name="Aluri S."/>
            <person name="Balachadran M.T."/>
            <person name="Sivarajan S.R."/>
            <person name="Patrignani A."/>
            <person name="Gruter S."/>
            <person name="Poveda L."/>
            <person name="Shimizu-Inatsugi R."/>
            <person name="Baeten J."/>
            <person name="Francoijs K.J."/>
            <person name="Nataraja K.N."/>
            <person name="Reddy Y.A.N."/>
            <person name="Phadnis S."/>
            <person name="Ravikumar R.L."/>
            <person name="Schlapbach R."/>
            <person name="Sreeman S.M."/>
            <person name="Shimizu K.K."/>
        </authorList>
    </citation>
    <scope>NUCLEOTIDE SEQUENCE</scope>
</reference>
<evidence type="ECO:0000256" key="6">
    <source>
        <dbReference type="ARBA" id="ARBA00022741"/>
    </source>
</evidence>
<dbReference type="InterPro" id="IPR009001">
    <property type="entry name" value="Transl_elong_EF1A/Init_IF2_C"/>
</dbReference>
<keyword evidence="5" id="KW-0963">Cytoplasm</keyword>
<dbReference type="InterPro" id="IPR004161">
    <property type="entry name" value="EFTu-like_2"/>
</dbReference>
<dbReference type="InterPro" id="IPR000795">
    <property type="entry name" value="T_Tr_GTP-bd_dom"/>
</dbReference>
<dbReference type="Gene3D" id="2.40.30.10">
    <property type="entry name" value="Translation factors"/>
    <property type="match status" value="2"/>
</dbReference>
<feature type="region of interest" description="Disordered" evidence="10">
    <location>
        <begin position="1"/>
        <end position="20"/>
    </location>
</feature>
<dbReference type="GO" id="GO:0003924">
    <property type="term" value="F:GTPase activity"/>
    <property type="evidence" value="ECO:0007669"/>
    <property type="project" value="InterPro"/>
</dbReference>
<keyword evidence="6" id="KW-0547">Nucleotide-binding</keyword>
<dbReference type="GO" id="GO:0005525">
    <property type="term" value="F:GTP binding"/>
    <property type="evidence" value="ECO:0007669"/>
    <property type="project" value="UniProtKB-KW"/>
</dbReference>
<dbReference type="PANTHER" id="PTHR23115">
    <property type="entry name" value="TRANSLATION FACTOR"/>
    <property type="match status" value="1"/>
</dbReference>
<proteinExistence type="inferred from homology"/>
<dbReference type="SUPFAM" id="SSF50465">
    <property type="entry name" value="EF-Tu/eEF-1alpha/eIF2-gamma C-terminal domain"/>
    <property type="match status" value="1"/>
</dbReference>
<organism evidence="12 13">
    <name type="scientific">Eleusine coracana subsp. coracana</name>
    <dbReference type="NCBI Taxonomy" id="191504"/>
    <lineage>
        <taxon>Eukaryota</taxon>
        <taxon>Viridiplantae</taxon>
        <taxon>Streptophyta</taxon>
        <taxon>Embryophyta</taxon>
        <taxon>Tracheophyta</taxon>
        <taxon>Spermatophyta</taxon>
        <taxon>Magnoliopsida</taxon>
        <taxon>Liliopsida</taxon>
        <taxon>Poales</taxon>
        <taxon>Poaceae</taxon>
        <taxon>PACMAD clade</taxon>
        <taxon>Chloridoideae</taxon>
        <taxon>Cynodonteae</taxon>
        <taxon>Eleusininae</taxon>
        <taxon>Eleusine</taxon>
    </lineage>
</organism>
<dbReference type="InterPro" id="IPR050100">
    <property type="entry name" value="TRAFAC_GTPase_members"/>
</dbReference>
<evidence type="ECO:0000256" key="7">
    <source>
        <dbReference type="ARBA" id="ARBA00022768"/>
    </source>
</evidence>
<feature type="domain" description="Tr-type G" evidence="11">
    <location>
        <begin position="104"/>
        <end position="244"/>
    </location>
</feature>
<accession>A0AAV5BHN4</accession>
<dbReference type="EMBL" id="BQKI01000001">
    <property type="protein sequence ID" value="GJM84942.1"/>
    <property type="molecule type" value="Genomic_DNA"/>
</dbReference>
<dbReference type="Gene3D" id="3.40.50.300">
    <property type="entry name" value="P-loop containing nucleotide triphosphate hydrolases"/>
    <property type="match status" value="1"/>
</dbReference>
<evidence type="ECO:0000256" key="10">
    <source>
        <dbReference type="SAM" id="MobiDB-lite"/>
    </source>
</evidence>
<dbReference type="SUPFAM" id="SSF50447">
    <property type="entry name" value="Translation proteins"/>
    <property type="match status" value="1"/>
</dbReference>
<evidence type="ECO:0000256" key="2">
    <source>
        <dbReference type="ARBA" id="ARBA00004496"/>
    </source>
</evidence>
<dbReference type="PROSITE" id="PS51722">
    <property type="entry name" value="G_TR_2"/>
    <property type="match status" value="1"/>
</dbReference>
<evidence type="ECO:0000256" key="8">
    <source>
        <dbReference type="ARBA" id="ARBA00022917"/>
    </source>
</evidence>
<dbReference type="AlphaFoldDB" id="A0AAV5BHN4"/>
<comment type="similarity">
    <text evidence="3">Belongs to the TRAFAC class translation factor GTPase superfamily. Classic translation factor GTPase family. EF-Tu/EF-1A subfamily.</text>
</comment>
<evidence type="ECO:0000256" key="5">
    <source>
        <dbReference type="ARBA" id="ARBA00022490"/>
    </source>
</evidence>
<reference evidence="12" key="2">
    <citation type="submission" date="2021-12" db="EMBL/GenBank/DDBJ databases">
        <title>Resequencing data analysis of finger millet.</title>
        <authorList>
            <person name="Hatakeyama M."/>
            <person name="Aluri S."/>
            <person name="Balachadran M.T."/>
            <person name="Sivarajan S.R."/>
            <person name="Poveda L."/>
            <person name="Shimizu-Inatsugi R."/>
            <person name="Schlapbach R."/>
            <person name="Sreeman S.M."/>
            <person name="Shimizu K.K."/>
        </authorList>
    </citation>
    <scope>NUCLEOTIDE SEQUENCE</scope>
</reference>
<evidence type="ECO:0000256" key="9">
    <source>
        <dbReference type="ARBA" id="ARBA00023134"/>
    </source>
</evidence>
<dbReference type="CDD" id="cd04089">
    <property type="entry name" value="eRF3_II"/>
    <property type="match status" value="1"/>
</dbReference>
<keyword evidence="9" id="KW-0342">GTP-binding</keyword>
<dbReference type="GO" id="GO:0003746">
    <property type="term" value="F:translation elongation factor activity"/>
    <property type="evidence" value="ECO:0007669"/>
    <property type="project" value="UniProtKB-KW"/>
</dbReference>
<dbReference type="InterPro" id="IPR027417">
    <property type="entry name" value="P-loop_NTPase"/>
</dbReference>
<evidence type="ECO:0000259" key="11">
    <source>
        <dbReference type="PROSITE" id="PS51722"/>
    </source>
</evidence>
<keyword evidence="7" id="KW-0251">Elongation factor</keyword>
<evidence type="ECO:0000256" key="1">
    <source>
        <dbReference type="ARBA" id="ARBA00003982"/>
    </source>
</evidence>
<keyword evidence="4" id="KW-0488">Methylation</keyword>
<dbReference type="Pfam" id="PF00009">
    <property type="entry name" value="GTP_EFTU"/>
    <property type="match status" value="1"/>
</dbReference>
<evidence type="ECO:0000256" key="4">
    <source>
        <dbReference type="ARBA" id="ARBA00022481"/>
    </source>
</evidence>
<dbReference type="GO" id="GO:0005737">
    <property type="term" value="C:cytoplasm"/>
    <property type="evidence" value="ECO:0007669"/>
    <property type="project" value="UniProtKB-SubCell"/>
</dbReference>
<comment type="subcellular location">
    <subcellularLocation>
        <location evidence="2">Cytoplasm</location>
    </subcellularLocation>
</comment>
<evidence type="ECO:0000313" key="12">
    <source>
        <dbReference type="EMBL" id="GJM84942.1"/>
    </source>
</evidence>
<keyword evidence="13" id="KW-1185">Reference proteome</keyword>
<dbReference type="Proteomes" id="UP001054889">
    <property type="component" value="Unassembled WGS sequence"/>
</dbReference>
<dbReference type="InterPro" id="IPR009000">
    <property type="entry name" value="Transl_B-barrel_sf"/>
</dbReference>
<comment type="caution">
    <text evidence="12">The sequence shown here is derived from an EMBL/GenBank/DDBJ whole genome shotgun (WGS) entry which is preliminary data.</text>
</comment>
<protein>
    <recommendedName>
        <fullName evidence="11">Tr-type G domain-containing protein</fullName>
    </recommendedName>
</protein>
<keyword evidence="8" id="KW-0648">Protein biosynthesis</keyword>
<evidence type="ECO:0000313" key="13">
    <source>
        <dbReference type="Proteomes" id="UP001054889"/>
    </source>
</evidence>
<dbReference type="Pfam" id="PF03144">
    <property type="entry name" value="GTP_EFTU_D2"/>
    <property type="match status" value="1"/>
</dbReference>
<dbReference type="Pfam" id="PF03143">
    <property type="entry name" value="GTP_EFTU_D3"/>
    <property type="match status" value="1"/>
</dbReference>
<dbReference type="SUPFAM" id="SSF52540">
    <property type="entry name" value="P-loop containing nucleoside triphosphate hydrolases"/>
    <property type="match status" value="1"/>
</dbReference>
<dbReference type="InterPro" id="IPR004160">
    <property type="entry name" value="Transl_elong_EFTu/EF1A_C"/>
</dbReference>
<gene>
    <name evidence="12" type="primary">ga00658</name>
    <name evidence="12" type="ORF">PR202_ga00658</name>
</gene>
<sequence>MPLSYMSHGCVTPSPRPASHTPLHFSLRPPLRSPIPFTRRHAATSAHVFTAHPRTGTLARSRFPHAGPSSSYPSPAPVAATLQLLPMPAAEACRGDCRSISMTGHKSYVPNMISGASQADIGVLVISARKGEFETGYEKGGQTREHVLLAKTLGVSKLVVVINKMDDSTVGWSKERYDDIEGKMIPFLKSSGYNVKKDVHFLPISGLMGCNMKTCVDKSVCSWWNGPCLFEVLDGIEVPLRDPKGPVRMPIMDRYKDMGTVVMGKIESGTIREGDTLLVMPNKASVKVISIYCDEDKVRSALPGENVRLKLSGVEEEDVTAANPVGAVSEFNAQLQILELLDNAIFTAGYKAVLHIHSVVEECEIVELIEEIDLKRKKGTDPKKKPKRKPLFVKNGAVVVCRIQVCSQKLFLFISHCFIY</sequence>
<evidence type="ECO:0000256" key="3">
    <source>
        <dbReference type="ARBA" id="ARBA00007249"/>
    </source>
</evidence>
<dbReference type="FunFam" id="2.40.30.10:FF:000020">
    <property type="entry name" value="Translation elongation factor EF-1"/>
    <property type="match status" value="1"/>
</dbReference>